<dbReference type="EMBL" id="BRYA01000624">
    <property type="protein sequence ID" value="GMI26144.1"/>
    <property type="molecule type" value="Genomic_DNA"/>
</dbReference>
<sequence length="367" mass="40743">MDTFPGYQSIRELGRGTYGVVTLARPVPRDSSSPQSSPSPSKRLKATPSVESGKDEELVAIKRILAVTLTAKTEKERIREEKAAMRNGVNMSALREVKILRELSLPGSKCLGSSNIMRLLDVFLQPPNSDICAVYEYCPSDLQKVLSTTNSLPIKTGDVKSFLRTLLEGLSFCHDRGVVHRDLKPDNLLFTRTKVMKLGDFGLSRVVPDPGHPMSVEPVTLWYKPPEMLLGEGYYNQKADVWSAGCVFAECMLRRPFLTGGPGDYSQLEKIFNVFGTPNETNWPNYELLPLCVRGLKWSGGEGGGKGECGVELKDIFKAAKSDAVDLLEKIMKLNPKERIEAKEALKHPYFQNAPVETERSKLPIPL</sequence>
<evidence type="ECO:0000313" key="14">
    <source>
        <dbReference type="EMBL" id="GMI26144.1"/>
    </source>
</evidence>
<keyword evidence="5" id="KW-0547">Nucleotide-binding</keyword>
<comment type="similarity">
    <text evidence="1">Belongs to the protein kinase superfamily. CMGC Ser/Thr protein kinase family. CDC2/CDKX subfamily.</text>
</comment>
<dbReference type="PROSITE" id="PS50011">
    <property type="entry name" value="PROTEIN_KINASE_DOM"/>
    <property type="match status" value="1"/>
</dbReference>
<dbReference type="GO" id="GO:0045944">
    <property type="term" value="P:positive regulation of transcription by RNA polymerase II"/>
    <property type="evidence" value="ECO:0007669"/>
    <property type="project" value="TreeGrafter"/>
</dbReference>
<evidence type="ECO:0000256" key="10">
    <source>
        <dbReference type="ARBA" id="ARBA00041902"/>
    </source>
</evidence>
<dbReference type="Gene3D" id="3.30.200.20">
    <property type="entry name" value="Phosphorylase Kinase, domain 1"/>
    <property type="match status" value="1"/>
</dbReference>
<dbReference type="InterPro" id="IPR008271">
    <property type="entry name" value="Ser/Thr_kinase_AS"/>
</dbReference>
<dbReference type="GO" id="GO:0005524">
    <property type="term" value="F:ATP binding"/>
    <property type="evidence" value="ECO:0007669"/>
    <property type="project" value="UniProtKB-KW"/>
</dbReference>
<evidence type="ECO:0000256" key="4">
    <source>
        <dbReference type="ARBA" id="ARBA00022679"/>
    </source>
</evidence>
<evidence type="ECO:0000256" key="12">
    <source>
        <dbReference type="SAM" id="MobiDB-lite"/>
    </source>
</evidence>
<dbReference type="GO" id="GO:0004693">
    <property type="term" value="F:cyclin-dependent protein serine/threonine kinase activity"/>
    <property type="evidence" value="ECO:0007669"/>
    <property type="project" value="TreeGrafter"/>
</dbReference>
<keyword evidence="7" id="KW-0067">ATP-binding</keyword>
<dbReference type="Gene3D" id="1.10.510.10">
    <property type="entry name" value="Transferase(Phosphotransferase) domain 1"/>
    <property type="match status" value="1"/>
</dbReference>
<organism evidence="14 15">
    <name type="scientific">Triparma columacea</name>
    <dbReference type="NCBI Taxonomy" id="722753"/>
    <lineage>
        <taxon>Eukaryota</taxon>
        <taxon>Sar</taxon>
        <taxon>Stramenopiles</taxon>
        <taxon>Ochrophyta</taxon>
        <taxon>Bolidophyceae</taxon>
        <taxon>Parmales</taxon>
        <taxon>Triparmaceae</taxon>
        <taxon>Triparma</taxon>
    </lineage>
</organism>
<protein>
    <recommendedName>
        <fullName evidence="9">Cyclin-dependent kinase 2 homolog</fullName>
        <ecNumber evidence="2">2.7.11.23</ecNumber>
    </recommendedName>
    <alternativeName>
        <fullName evidence="10">Cell division control protein 2 homolog</fullName>
    </alternativeName>
    <alternativeName>
        <fullName evidence="11">cdc2-related kinase 2</fullName>
    </alternativeName>
</protein>
<evidence type="ECO:0000256" key="8">
    <source>
        <dbReference type="ARBA" id="ARBA00038543"/>
    </source>
</evidence>
<feature type="compositionally biased region" description="Low complexity" evidence="12">
    <location>
        <begin position="31"/>
        <end position="41"/>
    </location>
</feature>
<dbReference type="GO" id="GO:0008353">
    <property type="term" value="F:RNA polymerase II CTD heptapeptide repeat kinase activity"/>
    <property type="evidence" value="ECO:0007669"/>
    <property type="project" value="UniProtKB-EC"/>
</dbReference>
<comment type="subunit">
    <text evidence="8">May form a complex composed of at least the catalytic subunit CRK2 and a cyclin.</text>
</comment>
<dbReference type="FunFam" id="1.10.510.10:FF:000624">
    <property type="entry name" value="Mitogen-activated protein kinase"/>
    <property type="match status" value="1"/>
</dbReference>
<evidence type="ECO:0000256" key="9">
    <source>
        <dbReference type="ARBA" id="ARBA00039612"/>
    </source>
</evidence>
<keyword evidence="3" id="KW-0723">Serine/threonine-protein kinase</keyword>
<dbReference type="InterPro" id="IPR050108">
    <property type="entry name" value="CDK"/>
</dbReference>
<evidence type="ECO:0000256" key="1">
    <source>
        <dbReference type="ARBA" id="ARBA00006485"/>
    </source>
</evidence>
<accession>A0A9W7L3L0</accession>
<reference evidence="15" key="1">
    <citation type="journal article" date="2023" name="Commun. Biol.">
        <title>Genome analysis of Parmales, the sister group of diatoms, reveals the evolutionary specialization of diatoms from phago-mixotrophs to photoautotrophs.</title>
        <authorList>
            <person name="Ban H."/>
            <person name="Sato S."/>
            <person name="Yoshikawa S."/>
            <person name="Yamada K."/>
            <person name="Nakamura Y."/>
            <person name="Ichinomiya M."/>
            <person name="Sato N."/>
            <person name="Blanc-Mathieu R."/>
            <person name="Endo H."/>
            <person name="Kuwata A."/>
            <person name="Ogata H."/>
        </authorList>
    </citation>
    <scope>NUCLEOTIDE SEQUENCE [LARGE SCALE GENOMIC DNA]</scope>
</reference>
<evidence type="ECO:0000256" key="3">
    <source>
        <dbReference type="ARBA" id="ARBA00022527"/>
    </source>
</evidence>
<keyword evidence="6" id="KW-0418">Kinase</keyword>
<evidence type="ECO:0000259" key="13">
    <source>
        <dbReference type="PROSITE" id="PS50011"/>
    </source>
</evidence>
<dbReference type="OrthoDB" id="1732493at2759"/>
<feature type="domain" description="Protein kinase" evidence="13">
    <location>
        <begin position="7"/>
        <end position="351"/>
    </location>
</feature>
<name>A0A9W7L3L0_9STRA</name>
<gene>
    <name evidence="14" type="ORF">TrCOL_g13304</name>
</gene>
<evidence type="ECO:0000256" key="5">
    <source>
        <dbReference type="ARBA" id="ARBA00022741"/>
    </source>
</evidence>
<keyword evidence="15" id="KW-1185">Reference proteome</keyword>
<keyword evidence="4" id="KW-0808">Transferase</keyword>
<dbReference type="EC" id="2.7.11.23" evidence="2"/>
<dbReference type="GO" id="GO:0070985">
    <property type="term" value="C:transcription factor TFIIK complex"/>
    <property type="evidence" value="ECO:0007669"/>
    <property type="project" value="TreeGrafter"/>
</dbReference>
<feature type="region of interest" description="Disordered" evidence="12">
    <location>
        <begin position="23"/>
        <end position="51"/>
    </location>
</feature>
<dbReference type="GO" id="GO:0005737">
    <property type="term" value="C:cytoplasm"/>
    <property type="evidence" value="ECO:0007669"/>
    <property type="project" value="TreeGrafter"/>
</dbReference>
<evidence type="ECO:0000313" key="15">
    <source>
        <dbReference type="Proteomes" id="UP001165065"/>
    </source>
</evidence>
<dbReference type="InterPro" id="IPR011009">
    <property type="entry name" value="Kinase-like_dom_sf"/>
</dbReference>
<dbReference type="InterPro" id="IPR000719">
    <property type="entry name" value="Prot_kinase_dom"/>
</dbReference>
<dbReference type="Proteomes" id="UP001165065">
    <property type="component" value="Unassembled WGS sequence"/>
</dbReference>
<evidence type="ECO:0000256" key="11">
    <source>
        <dbReference type="ARBA" id="ARBA00042858"/>
    </source>
</evidence>
<comment type="caution">
    <text evidence="14">The sequence shown here is derived from an EMBL/GenBank/DDBJ whole genome shotgun (WGS) entry which is preliminary data.</text>
</comment>
<dbReference type="SUPFAM" id="SSF56112">
    <property type="entry name" value="Protein kinase-like (PK-like)"/>
    <property type="match status" value="1"/>
</dbReference>
<evidence type="ECO:0000256" key="6">
    <source>
        <dbReference type="ARBA" id="ARBA00022777"/>
    </source>
</evidence>
<evidence type="ECO:0000256" key="7">
    <source>
        <dbReference type="ARBA" id="ARBA00022840"/>
    </source>
</evidence>
<dbReference type="AlphaFoldDB" id="A0A9W7L3L0"/>
<dbReference type="PANTHER" id="PTHR24056:SF0">
    <property type="entry name" value="CYCLIN-DEPENDENT KINASE 7"/>
    <property type="match status" value="1"/>
</dbReference>
<dbReference type="SMART" id="SM00220">
    <property type="entry name" value="S_TKc"/>
    <property type="match status" value="1"/>
</dbReference>
<evidence type="ECO:0000256" key="2">
    <source>
        <dbReference type="ARBA" id="ARBA00012409"/>
    </source>
</evidence>
<dbReference type="Pfam" id="PF00069">
    <property type="entry name" value="Pkinase"/>
    <property type="match status" value="1"/>
</dbReference>
<proteinExistence type="inferred from homology"/>
<dbReference type="PANTHER" id="PTHR24056">
    <property type="entry name" value="CELL DIVISION PROTEIN KINASE"/>
    <property type="match status" value="1"/>
</dbReference>
<dbReference type="PROSITE" id="PS00108">
    <property type="entry name" value="PROTEIN_KINASE_ST"/>
    <property type="match status" value="1"/>
</dbReference>